<keyword evidence="4" id="KW-1185">Reference proteome</keyword>
<feature type="non-terminal residue" evidence="3">
    <location>
        <position position="142"/>
    </location>
</feature>
<proteinExistence type="predicted"/>
<organism evidence="3 4">
    <name type="scientific">Gambusia affinis</name>
    <name type="common">Western mosquitofish</name>
    <name type="synonym">Heterandria affinis</name>
    <dbReference type="NCBI Taxonomy" id="33528"/>
    <lineage>
        <taxon>Eukaryota</taxon>
        <taxon>Metazoa</taxon>
        <taxon>Chordata</taxon>
        <taxon>Craniata</taxon>
        <taxon>Vertebrata</taxon>
        <taxon>Euteleostomi</taxon>
        <taxon>Actinopterygii</taxon>
        <taxon>Neopterygii</taxon>
        <taxon>Teleostei</taxon>
        <taxon>Neoteleostei</taxon>
        <taxon>Acanthomorphata</taxon>
        <taxon>Ovalentaria</taxon>
        <taxon>Atherinomorphae</taxon>
        <taxon>Cyprinodontiformes</taxon>
        <taxon>Poeciliidae</taxon>
        <taxon>Poeciliinae</taxon>
        <taxon>Gambusia</taxon>
    </lineage>
</organism>
<dbReference type="EMBL" id="NHOQ01002481">
    <property type="protein sequence ID" value="PWA16324.1"/>
    <property type="molecule type" value="Genomic_DNA"/>
</dbReference>
<feature type="chain" id="PRO_5016311563" evidence="2">
    <location>
        <begin position="19"/>
        <end position="142"/>
    </location>
</feature>
<feature type="signal peptide" evidence="2">
    <location>
        <begin position="1"/>
        <end position="18"/>
    </location>
</feature>
<reference evidence="3 4" key="1">
    <citation type="journal article" date="2018" name="G3 (Bethesda)">
        <title>A High-Quality Reference Genome for the Invasive Mosquitofish Gambusia affinis Using a Chicago Library.</title>
        <authorList>
            <person name="Hoffberg S.L."/>
            <person name="Troendle N.J."/>
            <person name="Glenn T.C."/>
            <person name="Mahmud O."/>
            <person name="Louha S."/>
            <person name="Chalopin D."/>
            <person name="Bennetzen J.L."/>
            <person name="Mauricio R."/>
        </authorList>
    </citation>
    <scope>NUCLEOTIDE SEQUENCE [LARGE SCALE GENOMIC DNA]</scope>
    <source>
        <strain evidence="3">NE01/NJP1002.9</strain>
        <tissue evidence="3">Muscle</tissue>
    </source>
</reference>
<gene>
    <name evidence="3" type="ORF">CCH79_00004687</name>
</gene>
<feature type="region of interest" description="Disordered" evidence="1">
    <location>
        <begin position="49"/>
        <end position="73"/>
    </location>
</feature>
<keyword evidence="2" id="KW-0732">Signal</keyword>
<evidence type="ECO:0000256" key="2">
    <source>
        <dbReference type="SAM" id="SignalP"/>
    </source>
</evidence>
<name>A0A315UYI1_GAMAF</name>
<comment type="caution">
    <text evidence="3">The sequence shown here is derived from an EMBL/GenBank/DDBJ whole genome shotgun (WGS) entry which is preliminary data.</text>
</comment>
<accession>A0A315UYI1</accession>
<evidence type="ECO:0000313" key="3">
    <source>
        <dbReference type="EMBL" id="PWA16324.1"/>
    </source>
</evidence>
<sequence length="142" mass="15913">MFLAFWHIFLSVLKRNLVFNFDKPAEEKFWLLYAVAPSGGSAFFHSAPDLSSTMKESPSKQDTNLDSSVSSAPDLSCFEPIDKLPPPVWSTWNKSQEESTDSCWRDLSTTLTSSSILLTGDKEVDSDILAFVMARKNLLSRI</sequence>
<protein>
    <submittedName>
        <fullName evidence="3">Uncharacterized protein</fullName>
    </submittedName>
</protein>
<dbReference type="AlphaFoldDB" id="A0A315UYI1"/>
<dbReference type="Proteomes" id="UP000250572">
    <property type="component" value="Unassembled WGS sequence"/>
</dbReference>
<evidence type="ECO:0000256" key="1">
    <source>
        <dbReference type="SAM" id="MobiDB-lite"/>
    </source>
</evidence>
<evidence type="ECO:0000313" key="4">
    <source>
        <dbReference type="Proteomes" id="UP000250572"/>
    </source>
</evidence>